<dbReference type="EMBL" id="CM004391">
    <property type="protein sequence ID" value="OAY50487.1"/>
    <property type="molecule type" value="Genomic_DNA"/>
</dbReference>
<organism evidence="2">
    <name type="scientific">Manihot esculenta</name>
    <name type="common">Cassava</name>
    <name type="synonym">Jatropha manihot</name>
    <dbReference type="NCBI Taxonomy" id="3983"/>
    <lineage>
        <taxon>Eukaryota</taxon>
        <taxon>Viridiplantae</taxon>
        <taxon>Streptophyta</taxon>
        <taxon>Embryophyta</taxon>
        <taxon>Tracheophyta</taxon>
        <taxon>Spermatophyta</taxon>
        <taxon>Magnoliopsida</taxon>
        <taxon>eudicotyledons</taxon>
        <taxon>Gunneridae</taxon>
        <taxon>Pentapetalae</taxon>
        <taxon>rosids</taxon>
        <taxon>fabids</taxon>
        <taxon>Malpighiales</taxon>
        <taxon>Euphorbiaceae</taxon>
        <taxon>Crotonoideae</taxon>
        <taxon>Manihoteae</taxon>
        <taxon>Manihot</taxon>
    </lineage>
</organism>
<proteinExistence type="predicted"/>
<evidence type="ECO:0000259" key="1">
    <source>
        <dbReference type="Pfam" id="PF13966"/>
    </source>
</evidence>
<reference evidence="2" key="1">
    <citation type="submission" date="2016-02" db="EMBL/GenBank/DDBJ databases">
        <title>WGS assembly of Manihot esculenta.</title>
        <authorList>
            <person name="Bredeson J.V."/>
            <person name="Prochnik S.E."/>
            <person name="Lyons J.B."/>
            <person name="Schmutz J."/>
            <person name="Grimwood J."/>
            <person name="Vrebalov J."/>
            <person name="Bart R.S."/>
            <person name="Amuge T."/>
            <person name="Ferguson M.E."/>
            <person name="Green R."/>
            <person name="Putnam N."/>
            <person name="Stites J."/>
            <person name="Rounsley S."/>
            <person name="Rokhsar D.S."/>
        </authorList>
    </citation>
    <scope>NUCLEOTIDE SEQUENCE [LARGE SCALE GENOMIC DNA]</scope>
    <source>
        <tissue evidence="2">Leaf</tissue>
    </source>
</reference>
<sequence length="264" mass="30414">MPKDQGGLDFRRLHEFNLALLAKQGWRLISEPDSLAAKTLKQRYFSNSDFFHSELGNNPSFTWKSIWTAKELLQKGCRRRIGSENPFIQAIPAEGNTLLRVATLLDGEGRRCDEEKLEEFLQPQDIELAKRIPVSYCVHRDTWRWVHETHRRYIVRSGFVWKAHVPLKVKHHLWRALINTLPCNEILRSRHVEVMIACLICEYNAETISHALLYCLAAKEIWFEVKCNFDVSLQNGKFGFGGILRDSNGLCMPSFSSSTPAEIG</sequence>
<evidence type="ECO:0000313" key="2">
    <source>
        <dbReference type="EMBL" id="OAY50487.1"/>
    </source>
</evidence>
<dbReference type="AlphaFoldDB" id="A0A2C9VW23"/>
<accession>A0A2C9VW23</accession>
<feature type="domain" description="Reverse transcriptase zinc-binding" evidence="1">
    <location>
        <begin position="142"/>
        <end position="222"/>
    </location>
</feature>
<gene>
    <name evidence="2" type="ORF">MANES_05G139800</name>
</gene>
<dbReference type="STRING" id="3983.A0A2C9VW23"/>
<dbReference type="PANTHER" id="PTHR33116">
    <property type="entry name" value="REVERSE TRANSCRIPTASE ZINC-BINDING DOMAIN-CONTAINING PROTEIN-RELATED-RELATED"/>
    <property type="match status" value="1"/>
</dbReference>
<dbReference type="InterPro" id="IPR026960">
    <property type="entry name" value="RVT-Znf"/>
</dbReference>
<dbReference type="PANTHER" id="PTHR33116:SF86">
    <property type="entry name" value="REVERSE TRANSCRIPTASE DOMAIN-CONTAINING PROTEIN"/>
    <property type="match status" value="1"/>
</dbReference>
<dbReference type="Pfam" id="PF13966">
    <property type="entry name" value="zf-RVT"/>
    <property type="match status" value="1"/>
</dbReference>
<protein>
    <recommendedName>
        <fullName evidence="1">Reverse transcriptase zinc-binding domain-containing protein</fullName>
    </recommendedName>
</protein>
<name>A0A2C9VW23_MANES</name>